<dbReference type="PANTHER" id="PTHR21454:SF46">
    <property type="entry name" value="DIPHTHAMIDE BIOSYNTHESIS PROTEIN 4"/>
    <property type="match status" value="1"/>
</dbReference>
<evidence type="ECO:0000313" key="16">
    <source>
        <dbReference type="Proteomes" id="UP000272025"/>
    </source>
</evidence>
<dbReference type="OrthoDB" id="18529at2759"/>
<evidence type="ECO:0000256" key="11">
    <source>
        <dbReference type="ARBA" id="ARBA00023242"/>
    </source>
</evidence>
<evidence type="ECO:0000256" key="4">
    <source>
        <dbReference type="ARBA" id="ARBA00005156"/>
    </source>
</evidence>
<evidence type="ECO:0000256" key="9">
    <source>
        <dbReference type="ARBA" id="ARBA00022833"/>
    </source>
</evidence>
<sequence>MNISHLGLHGTPQTYYEVLDISPALLSDQAHQPAQLVKRAYHRALLRHHPDKAKSETANRTPPSAHLTGSNSRGSPEFTIDQITVAYKTLSDPKSRAAYDLSLYAASASARAHGPFGHEGRHHQGGAGVTSFQTGVENVDLDDLPFDEAQDCWYRGCRCGNDRGFVFAETDLEDAGAAGELLVGCRDCSLWMKVHFAIMDE</sequence>
<evidence type="ECO:0000256" key="6">
    <source>
        <dbReference type="ARBA" id="ARBA00021797"/>
    </source>
</evidence>
<dbReference type="AlphaFoldDB" id="A0A3N2PSJ1"/>
<dbReference type="CDD" id="cd06257">
    <property type="entry name" value="DnaJ"/>
    <property type="match status" value="1"/>
</dbReference>
<keyword evidence="8" id="KW-0479">Metal-binding</keyword>
<accession>A0A3N2PSJ1</accession>
<comment type="function">
    <text evidence="1">Required for the first step of diphthamide biosynthesis, the transfer of 3-amino-3-carboxypropyl from S-adenosyl-L-methionine to a histidine residue. Diphthamide is a post-translational modification of histidine which occurs in elongation factor 2.</text>
</comment>
<evidence type="ECO:0000256" key="1">
    <source>
        <dbReference type="ARBA" id="ARBA00003474"/>
    </source>
</evidence>
<dbReference type="Gene3D" id="3.10.660.10">
    <property type="entry name" value="DPH Zinc finger"/>
    <property type="match status" value="1"/>
</dbReference>
<dbReference type="InterPro" id="IPR036671">
    <property type="entry name" value="DPH_MB_sf"/>
</dbReference>
<dbReference type="GO" id="GO:0046872">
    <property type="term" value="F:metal ion binding"/>
    <property type="evidence" value="ECO:0007669"/>
    <property type="project" value="UniProtKB-KW"/>
</dbReference>
<dbReference type="SMART" id="SM00271">
    <property type="entry name" value="DnaJ"/>
    <property type="match status" value="1"/>
</dbReference>
<dbReference type="Proteomes" id="UP000272025">
    <property type="component" value="Unassembled WGS sequence"/>
</dbReference>
<name>A0A3N2PSJ1_SODAK</name>
<keyword evidence="16" id="KW-1185">Reference proteome</keyword>
<comment type="similarity">
    <text evidence="5">Belongs to the DPH4 family.</text>
</comment>
<dbReference type="UniPathway" id="UPA00559"/>
<proteinExistence type="inferred from homology"/>
<evidence type="ECO:0000256" key="3">
    <source>
        <dbReference type="ARBA" id="ARBA00004496"/>
    </source>
</evidence>
<evidence type="ECO:0000256" key="8">
    <source>
        <dbReference type="ARBA" id="ARBA00022723"/>
    </source>
</evidence>
<evidence type="ECO:0000259" key="14">
    <source>
        <dbReference type="PROSITE" id="PS51074"/>
    </source>
</evidence>
<organism evidence="15 16">
    <name type="scientific">Sodiomyces alkalinus (strain CBS 110278 / VKM F-3762 / F11)</name>
    <name type="common">Alkaliphilic filamentous fungus</name>
    <dbReference type="NCBI Taxonomy" id="1314773"/>
    <lineage>
        <taxon>Eukaryota</taxon>
        <taxon>Fungi</taxon>
        <taxon>Dikarya</taxon>
        <taxon>Ascomycota</taxon>
        <taxon>Pezizomycotina</taxon>
        <taxon>Sordariomycetes</taxon>
        <taxon>Hypocreomycetidae</taxon>
        <taxon>Glomerellales</taxon>
        <taxon>Plectosphaerellaceae</taxon>
        <taxon>Sodiomyces</taxon>
    </lineage>
</organism>
<dbReference type="PANTHER" id="PTHR21454">
    <property type="entry name" value="DPH3 HOMOLOG-RELATED"/>
    <property type="match status" value="1"/>
</dbReference>
<evidence type="ECO:0000256" key="5">
    <source>
        <dbReference type="ARBA" id="ARBA00006169"/>
    </source>
</evidence>
<dbReference type="PROSITE" id="PS50076">
    <property type="entry name" value="DNAJ_2"/>
    <property type="match status" value="1"/>
</dbReference>
<feature type="region of interest" description="Disordered" evidence="12">
    <location>
        <begin position="49"/>
        <end position="76"/>
    </location>
</feature>
<dbReference type="RefSeq" id="XP_028465256.1">
    <property type="nucleotide sequence ID" value="XM_028609950.1"/>
</dbReference>
<dbReference type="GO" id="GO:0005634">
    <property type="term" value="C:nucleus"/>
    <property type="evidence" value="ECO:0007669"/>
    <property type="project" value="UniProtKB-SubCell"/>
</dbReference>
<dbReference type="Gene3D" id="1.10.287.110">
    <property type="entry name" value="DnaJ domain"/>
    <property type="match status" value="1"/>
</dbReference>
<evidence type="ECO:0000259" key="13">
    <source>
        <dbReference type="PROSITE" id="PS50076"/>
    </source>
</evidence>
<evidence type="ECO:0000256" key="7">
    <source>
        <dbReference type="ARBA" id="ARBA00022490"/>
    </source>
</evidence>
<keyword evidence="11" id="KW-0539">Nucleus</keyword>
<evidence type="ECO:0000313" key="15">
    <source>
        <dbReference type="EMBL" id="ROT37450.1"/>
    </source>
</evidence>
<comment type="pathway">
    <text evidence="4">Protein modification; peptidyl-diphthamide biosynthesis.</text>
</comment>
<dbReference type="InterPro" id="IPR036869">
    <property type="entry name" value="J_dom_sf"/>
</dbReference>
<dbReference type="STRING" id="1314773.A0A3N2PSJ1"/>
<dbReference type="InterPro" id="IPR001623">
    <property type="entry name" value="DnaJ_domain"/>
</dbReference>
<dbReference type="EMBL" id="ML119057">
    <property type="protein sequence ID" value="ROT37450.1"/>
    <property type="molecule type" value="Genomic_DNA"/>
</dbReference>
<dbReference type="SUPFAM" id="SSF144217">
    <property type="entry name" value="CSL zinc finger"/>
    <property type="match status" value="1"/>
</dbReference>
<dbReference type="PRINTS" id="PR00625">
    <property type="entry name" value="JDOMAIN"/>
</dbReference>
<keyword evidence="7" id="KW-0963">Cytoplasm</keyword>
<feature type="domain" description="J" evidence="13">
    <location>
        <begin position="14"/>
        <end position="103"/>
    </location>
</feature>
<reference evidence="15 16" key="1">
    <citation type="journal article" date="2018" name="Mol. Ecol.">
        <title>The obligate alkalophilic soda-lake fungus Sodiomyces alkalinus has shifted to a protein diet.</title>
        <authorList>
            <person name="Grum-Grzhimaylo A.A."/>
            <person name="Falkoski D.L."/>
            <person name="van den Heuvel J."/>
            <person name="Valero-Jimenez C.A."/>
            <person name="Min B."/>
            <person name="Choi I.G."/>
            <person name="Lipzen A."/>
            <person name="Daum C.G."/>
            <person name="Aanen D.K."/>
            <person name="Tsang A."/>
            <person name="Henrissat B."/>
            <person name="Bilanenko E.N."/>
            <person name="de Vries R.P."/>
            <person name="van Kan J.A.L."/>
            <person name="Grigoriev I.V."/>
            <person name="Debets A.J.M."/>
        </authorList>
    </citation>
    <scope>NUCLEOTIDE SEQUENCE [LARGE SCALE GENOMIC DNA]</scope>
    <source>
        <strain evidence="15 16">F11</strain>
    </source>
</reference>
<feature type="domain" description="DPH-type MB" evidence="14">
    <location>
        <begin position="135"/>
        <end position="197"/>
    </location>
</feature>
<evidence type="ECO:0000256" key="2">
    <source>
        <dbReference type="ARBA" id="ARBA00004123"/>
    </source>
</evidence>
<keyword evidence="9" id="KW-0862">Zinc</keyword>
<evidence type="ECO:0000256" key="10">
    <source>
        <dbReference type="ARBA" id="ARBA00023004"/>
    </source>
</evidence>
<gene>
    <name evidence="15" type="ORF">SODALDRAFT_325052</name>
</gene>
<dbReference type="GO" id="GO:0005737">
    <property type="term" value="C:cytoplasm"/>
    <property type="evidence" value="ECO:0007669"/>
    <property type="project" value="UniProtKB-SubCell"/>
</dbReference>
<dbReference type="GO" id="GO:0017183">
    <property type="term" value="P:protein histidyl modification to diphthamide"/>
    <property type="evidence" value="ECO:0007669"/>
    <property type="project" value="UniProtKB-UniPathway"/>
</dbReference>
<dbReference type="PROSITE" id="PS51074">
    <property type="entry name" value="DPH_MB"/>
    <property type="match status" value="1"/>
</dbReference>
<dbReference type="GeneID" id="39578428"/>
<dbReference type="SUPFAM" id="SSF46565">
    <property type="entry name" value="Chaperone J-domain"/>
    <property type="match status" value="1"/>
</dbReference>
<feature type="compositionally biased region" description="Polar residues" evidence="12">
    <location>
        <begin position="58"/>
        <end position="74"/>
    </location>
</feature>
<dbReference type="InterPro" id="IPR007872">
    <property type="entry name" value="DPH_MB_dom"/>
</dbReference>
<evidence type="ECO:0000256" key="12">
    <source>
        <dbReference type="SAM" id="MobiDB-lite"/>
    </source>
</evidence>
<comment type="subcellular location">
    <subcellularLocation>
        <location evidence="3">Cytoplasm</location>
    </subcellularLocation>
    <subcellularLocation>
        <location evidence="2">Nucleus</location>
    </subcellularLocation>
</comment>
<dbReference type="InterPro" id="IPR044248">
    <property type="entry name" value="DPH3/4-like"/>
</dbReference>
<dbReference type="Pfam" id="PF05207">
    <property type="entry name" value="Zn_ribbon_CSL"/>
    <property type="match status" value="1"/>
</dbReference>
<protein>
    <recommendedName>
        <fullName evidence="6">Diphthamide biosynthesis protein 4</fullName>
    </recommendedName>
</protein>
<keyword evidence="10" id="KW-0408">Iron</keyword>